<protein>
    <recommendedName>
        <fullName evidence="3">Secreted protein</fullName>
    </recommendedName>
</protein>
<evidence type="ECO:0008006" key="3">
    <source>
        <dbReference type="Google" id="ProtNLM"/>
    </source>
</evidence>
<name>A0ABY9X1X6_9BACT</name>
<dbReference type="Proteomes" id="UP001611383">
    <property type="component" value="Chromosome"/>
</dbReference>
<evidence type="ECO:0000313" key="2">
    <source>
        <dbReference type="Proteomes" id="UP001611383"/>
    </source>
</evidence>
<proteinExistence type="predicted"/>
<sequence>MLRFWFVLSLLLFAPVGGGLLLPASMGEVCEQRCPDDDERGQCAPDCIDCTCCSHVRLAAMAPTASAVPLAPWSPLPVEHEEDEPSSVKVGDIQHVPIAPLA</sequence>
<dbReference type="EMBL" id="CP043494">
    <property type="protein sequence ID" value="WNG49401.1"/>
    <property type="molecule type" value="Genomic_DNA"/>
</dbReference>
<dbReference type="RefSeq" id="WP_395807255.1">
    <property type="nucleotide sequence ID" value="NZ_CP043494.1"/>
</dbReference>
<organism evidence="1 2">
    <name type="scientific">Archangium minus</name>
    <dbReference type="NCBI Taxonomy" id="83450"/>
    <lineage>
        <taxon>Bacteria</taxon>
        <taxon>Pseudomonadati</taxon>
        <taxon>Myxococcota</taxon>
        <taxon>Myxococcia</taxon>
        <taxon>Myxococcales</taxon>
        <taxon>Cystobacterineae</taxon>
        <taxon>Archangiaceae</taxon>
        <taxon>Archangium</taxon>
    </lineage>
</organism>
<evidence type="ECO:0000313" key="1">
    <source>
        <dbReference type="EMBL" id="WNG49401.1"/>
    </source>
</evidence>
<gene>
    <name evidence="1" type="ORF">F0U60_38740</name>
</gene>
<keyword evidence="2" id="KW-1185">Reference proteome</keyword>
<accession>A0ABY9X1X6</accession>
<reference evidence="1 2" key="1">
    <citation type="submission" date="2019-08" db="EMBL/GenBank/DDBJ databases">
        <title>Archangium and Cystobacter genomes.</title>
        <authorList>
            <person name="Chen I.-C.K."/>
            <person name="Wielgoss S."/>
        </authorList>
    </citation>
    <scope>NUCLEOTIDE SEQUENCE [LARGE SCALE GENOMIC DNA]</scope>
    <source>
        <strain evidence="1 2">Cbm 6</strain>
    </source>
</reference>